<keyword evidence="2 6" id="KW-0808">Transferase</keyword>
<keyword evidence="4" id="KW-0479">Metal-binding</keyword>
<comment type="caution">
    <text evidence="6">The sequence shown here is derived from an EMBL/GenBank/DDBJ whole genome shotgun (WGS) entry which is preliminary data.</text>
</comment>
<accession>A0ABN7HFV5</accession>
<dbReference type="SUPFAM" id="SSF52467">
    <property type="entry name" value="DHS-like NAD/FAD-binding domain"/>
    <property type="match status" value="1"/>
</dbReference>
<evidence type="ECO:0000313" key="6">
    <source>
        <dbReference type="EMBL" id="CAD6516394.1"/>
    </source>
</evidence>
<feature type="domain" description="Deacetylase sirtuin-type" evidence="5">
    <location>
        <begin position="1"/>
        <end position="273"/>
    </location>
</feature>
<sequence>METSHAIELAAQWLRDADGLLITAGAGMGVDSGLPDFRGTAGFWRAYPALGTAGIRFEEIASPQNFRNDPELAWAFYGHRLDLYRRTQPHRGFDILRGWAAKMPSGAFVFTSNVDGHFQKAAFSEDRVAECHGSIHWLQCVDECTQRTWPADDVFPVVDDRKFRLVSPLPTCPSCGAVARPNILMFNDSHWIENRTNQQIQHLENWIAQCQNLVAVEVGAGRAIPTVRRFGEHYARRLIRINPREFKVSEDRGVGIAAGALDALEKIERLMQPPREN</sequence>
<evidence type="ECO:0000256" key="4">
    <source>
        <dbReference type="PROSITE-ProRule" id="PRU00236"/>
    </source>
</evidence>
<feature type="binding site" evidence="4">
    <location>
        <position position="144"/>
    </location>
    <ligand>
        <name>Zn(2+)</name>
        <dbReference type="ChEBI" id="CHEBI:29105"/>
    </ligand>
</feature>
<feature type="active site" description="Proton acceptor" evidence="4">
    <location>
        <position position="132"/>
    </location>
</feature>
<organism evidence="6 7">
    <name type="scientific">Paraburkholderia metrosideri</name>
    <dbReference type="NCBI Taxonomy" id="580937"/>
    <lineage>
        <taxon>Bacteria</taxon>
        <taxon>Pseudomonadati</taxon>
        <taxon>Pseudomonadota</taxon>
        <taxon>Betaproteobacteria</taxon>
        <taxon>Burkholderiales</taxon>
        <taxon>Burkholderiaceae</taxon>
        <taxon>Paraburkholderia</taxon>
    </lineage>
</organism>
<protein>
    <recommendedName>
        <fullName evidence="1">protein acetyllysine N-acetyltransferase</fullName>
        <ecNumber evidence="1">2.3.1.286</ecNumber>
    </recommendedName>
</protein>
<dbReference type="Pfam" id="PF02146">
    <property type="entry name" value="SIR2"/>
    <property type="match status" value="1"/>
</dbReference>
<dbReference type="Proteomes" id="UP000598032">
    <property type="component" value="Unassembled WGS sequence"/>
</dbReference>
<dbReference type="InterPro" id="IPR050134">
    <property type="entry name" value="NAD-dep_sirtuin_deacylases"/>
</dbReference>
<keyword evidence="3" id="KW-0520">NAD</keyword>
<evidence type="ECO:0000259" key="5">
    <source>
        <dbReference type="PROSITE" id="PS50305"/>
    </source>
</evidence>
<keyword evidence="6" id="KW-0012">Acyltransferase</keyword>
<dbReference type="RefSeq" id="WP_201640987.1">
    <property type="nucleotide sequence ID" value="NZ_CAJHCP010000002.1"/>
</dbReference>
<feature type="binding site" evidence="4">
    <location>
        <position position="140"/>
    </location>
    <ligand>
        <name>Zn(2+)</name>
        <dbReference type="ChEBI" id="CHEBI:29105"/>
    </ligand>
</feature>
<feature type="binding site" evidence="4">
    <location>
        <position position="175"/>
    </location>
    <ligand>
        <name>Zn(2+)</name>
        <dbReference type="ChEBI" id="CHEBI:29105"/>
    </ligand>
</feature>
<keyword evidence="7" id="KW-1185">Reference proteome</keyword>
<evidence type="ECO:0000256" key="3">
    <source>
        <dbReference type="ARBA" id="ARBA00023027"/>
    </source>
</evidence>
<dbReference type="Gene3D" id="3.30.1600.10">
    <property type="entry name" value="SIR2/SIRT2 'Small Domain"/>
    <property type="match status" value="1"/>
</dbReference>
<evidence type="ECO:0000256" key="1">
    <source>
        <dbReference type="ARBA" id="ARBA00012928"/>
    </source>
</evidence>
<reference evidence="6 7" key="1">
    <citation type="submission" date="2020-10" db="EMBL/GenBank/DDBJ databases">
        <authorList>
            <person name="Peeters C."/>
        </authorList>
    </citation>
    <scope>NUCLEOTIDE SEQUENCE [LARGE SCALE GENOMIC DNA]</scope>
    <source>
        <strain evidence="6 7">LMG 28140</strain>
    </source>
</reference>
<dbReference type="PROSITE" id="PS50305">
    <property type="entry name" value="SIRTUIN"/>
    <property type="match status" value="1"/>
</dbReference>
<dbReference type="EMBL" id="CAJHCP010000002">
    <property type="protein sequence ID" value="CAD6516394.1"/>
    <property type="molecule type" value="Genomic_DNA"/>
</dbReference>
<evidence type="ECO:0000256" key="2">
    <source>
        <dbReference type="ARBA" id="ARBA00022679"/>
    </source>
</evidence>
<dbReference type="PANTHER" id="PTHR11085">
    <property type="entry name" value="NAD-DEPENDENT PROTEIN DEACYLASE SIRTUIN-5, MITOCHONDRIAL-RELATED"/>
    <property type="match status" value="1"/>
</dbReference>
<keyword evidence="4" id="KW-0862">Zinc</keyword>
<dbReference type="Gene3D" id="3.40.50.1220">
    <property type="entry name" value="TPP-binding domain"/>
    <property type="match status" value="1"/>
</dbReference>
<name>A0ABN7HFV5_9BURK</name>
<gene>
    <name evidence="6" type="primary">SIRT5</name>
    <name evidence="6" type="ORF">LMG28140_00772</name>
</gene>
<dbReference type="InterPro" id="IPR029035">
    <property type="entry name" value="DHS-like_NAD/FAD-binding_dom"/>
</dbReference>
<dbReference type="InterPro" id="IPR026590">
    <property type="entry name" value="Ssirtuin_cat_dom"/>
</dbReference>
<dbReference type="PANTHER" id="PTHR11085:SF4">
    <property type="entry name" value="NAD-DEPENDENT PROTEIN DEACYLASE"/>
    <property type="match status" value="1"/>
</dbReference>
<dbReference type="GO" id="GO:0034979">
    <property type="term" value="F:NAD-dependent protein lysine deacetylase activity"/>
    <property type="evidence" value="ECO:0007669"/>
    <property type="project" value="UniProtKB-EC"/>
</dbReference>
<proteinExistence type="predicted"/>
<dbReference type="InterPro" id="IPR003000">
    <property type="entry name" value="Sirtuin"/>
</dbReference>
<dbReference type="InterPro" id="IPR026591">
    <property type="entry name" value="Sirtuin_cat_small_dom_sf"/>
</dbReference>
<feature type="binding site" evidence="4">
    <location>
        <position position="172"/>
    </location>
    <ligand>
        <name>Zn(2+)</name>
        <dbReference type="ChEBI" id="CHEBI:29105"/>
    </ligand>
</feature>
<dbReference type="EC" id="2.3.1.286" evidence="1"/>
<evidence type="ECO:0000313" key="7">
    <source>
        <dbReference type="Proteomes" id="UP000598032"/>
    </source>
</evidence>